<comment type="caution">
    <text evidence="2">The sequence shown here is derived from an EMBL/GenBank/DDBJ whole genome shotgun (WGS) entry which is preliminary data.</text>
</comment>
<name>A0ABT8FZ36_9MICO</name>
<keyword evidence="1" id="KW-0472">Membrane</keyword>
<reference evidence="2" key="1">
    <citation type="submission" date="2023-06" db="EMBL/GenBank/DDBJ databases">
        <title>SYSU T00b26.</title>
        <authorList>
            <person name="Gao L."/>
            <person name="Fang B.-Z."/>
            <person name="Li W.-J."/>
        </authorList>
    </citation>
    <scope>NUCLEOTIDE SEQUENCE</scope>
    <source>
        <strain evidence="2">SYSU T00b26</strain>
    </source>
</reference>
<keyword evidence="3" id="KW-1185">Reference proteome</keyword>
<evidence type="ECO:0000313" key="2">
    <source>
        <dbReference type="EMBL" id="MDN4472077.1"/>
    </source>
</evidence>
<protein>
    <recommendedName>
        <fullName evidence="4">ABC-2 type transport system permease protein</fullName>
    </recommendedName>
</protein>
<feature type="transmembrane region" description="Helical" evidence="1">
    <location>
        <begin position="336"/>
        <end position="356"/>
    </location>
</feature>
<feature type="transmembrane region" description="Helical" evidence="1">
    <location>
        <begin position="453"/>
        <end position="473"/>
    </location>
</feature>
<accession>A0ABT8FZ36</accession>
<dbReference type="Proteomes" id="UP001172738">
    <property type="component" value="Unassembled WGS sequence"/>
</dbReference>
<evidence type="ECO:0000313" key="3">
    <source>
        <dbReference type="Proteomes" id="UP001172738"/>
    </source>
</evidence>
<proteinExistence type="predicted"/>
<feature type="transmembrane region" description="Helical" evidence="1">
    <location>
        <begin position="410"/>
        <end position="432"/>
    </location>
</feature>
<evidence type="ECO:0000256" key="1">
    <source>
        <dbReference type="SAM" id="Phobius"/>
    </source>
</evidence>
<feature type="transmembrane region" description="Helical" evidence="1">
    <location>
        <begin position="377"/>
        <end position="398"/>
    </location>
</feature>
<organism evidence="2 3">
    <name type="scientific">Demequina zhanjiangensis</name>
    <dbReference type="NCBI Taxonomy" id="3051659"/>
    <lineage>
        <taxon>Bacteria</taxon>
        <taxon>Bacillati</taxon>
        <taxon>Actinomycetota</taxon>
        <taxon>Actinomycetes</taxon>
        <taxon>Micrococcales</taxon>
        <taxon>Demequinaceae</taxon>
        <taxon>Demequina</taxon>
    </lineage>
</organism>
<feature type="transmembrane region" description="Helical" evidence="1">
    <location>
        <begin position="479"/>
        <end position="498"/>
    </location>
</feature>
<dbReference type="RefSeq" id="WP_301126353.1">
    <property type="nucleotide sequence ID" value="NZ_JAUHPV010000002.1"/>
</dbReference>
<feature type="transmembrane region" description="Helical" evidence="1">
    <location>
        <begin position="59"/>
        <end position="81"/>
    </location>
</feature>
<feature type="transmembrane region" description="Helical" evidence="1">
    <location>
        <begin position="143"/>
        <end position="166"/>
    </location>
</feature>
<sequence>MAVVLIRLRWAIRRRTISSGFQVRGVWVLAALFGLGAAVLSAALVSFARGDGAAVMGLLYESLLFSILAGWVLIPLSIPSLQDQIVDPSRLETYPMSTTQKVVGLGVGALLSPTALFAFLAALGPVASAGLPVVGRLLTPVLAVLFAAACVLVSRVIQAIFAGAIAGRRGRDLSVLLAGTLGLGFYAVMQALPYLVPADGAAPTVSPVVTSLVGWLPGASVGRAMVEMQGGALIPAIGWVGVSALWVVALAAAWVWAMSRAERGAGRGADRSARRARAGLALPPLVLRGVRSPQVLAAASQHLRYMRRHPRLLQATGMGLALGAFVSHSFVGSDWLATGAAFSAAYMAIMIGGGMFNFDGQGIAYLHVAGSGLKDALAAKQAVVIGFAITLGTVFAVAEAAWRDQWRNLLAALLFVVGMALWTVAASVLMSTRYAFDADRSSANRYSAMGPSFAVLGWVIVGMGVVALLYGLAGMWVPRWVGGLVFVAIAGLLHRLSLRRCESVLERTPELITDKVPAPA</sequence>
<dbReference type="EMBL" id="JAUHPV010000002">
    <property type="protein sequence ID" value="MDN4472077.1"/>
    <property type="molecule type" value="Genomic_DNA"/>
</dbReference>
<feature type="transmembrane region" description="Helical" evidence="1">
    <location>
        <begin position="312"/>
        <end position="330"/>
    </location>
</feature>
<keyword evidence="1" id="KW-1133">Transmembrane helix</keyword>
<keyword evidence="1" id="KW-0812">Transmembrane</keyword>
<feature type="transmembrane region" description="Helical" evidence="1">
    <location>
        <begin position="173"/>
        <end position="196"/>
    </location>
</feature>
<evidence type="ECO:0008006" key="4">
    <source>
        <dbReference type="Google" id="ProtNLM"/>
    </source>
</evidence>
<feature type="transmembrane region" description="Helical" evidence="1">
    <location>
        <begin position="21"/>
        <end position="47"/>
    </location>
</feature>
<feature type="transmembrane region" description="Helical" evidence="1">
    <location>
        <begin position="102"/>
        <end position="123"/>
    </location>
</feature>
<feature type="transmembrane region" description="Helical" evidence="1">
    <location>
        <begin position="232"/>
        <end position="257"/>
    </location>
</feature>
<gene>
    <name evidence="2" type="ORF">QQX04_03605</name>
</gene>